<comment type="caution">
    <text evidence="2">Lacks conserved residue(s) required for the propagation of feature annotation.</text>
</comment>
<organism evidence="5 6">
    <name type="scientific">Neolewinella aurantiaca</name>
    <dbReference type="NCBI Taxonomy" id="2602767"/>
    <lineage>
        <taxon>Bacteria</taxon>
        <taxon>Pseudomonadati</taxon>
        <taxon>Bacteroidota</taxon>
        <taxon>Saprospiria</taxon>
        <taxon>Saprospirales</taxon>
        <taxon>Lewinellaceae</taxon>
        <taxon>Neolewinella</taxon>
    </lineage>
</organism>
<keyword evidence="1 2" id="KW-0238">DNA-binding</keyword>
<evidence type="ECO:0000256" key="3">
    <source>
        <dbReference type="PIRNR" id="PIRNR002070"/>
    </source>
</evidence>
<dbReference type="PANTHER" id="PTHR10302">
    <property type="entry name" value="SINGLE-STRANDED DNA-BINDING PROTEIN"/>
    <property type="match status" value="1"/>
</dbReference>
<evidence type="ECO:0000313" key="6">
    <source>
        <dbReference type="Proteomes" id="UP000321907"/>
    </source>
</evidence>
<comment type="subunit">
    <text evidence="2">Homotetramer.</text>
</comment>
<dbReference type="InterPro" id="IPR000424">
    <property type="entry name" value="Primosome_PriB/ssb"/>
</dbReference>
<dbReference type="PANTHER" id="PTHR10302:SF0">
    <property type="entry name" value="SINGLE-STRANDED DNA-BINDING PROTEIN, MITOCHONDRIAL"/>
    <property type="match status" value="1"/>
</dbReference>
<dbReference type="EMBL" id="VOXD01000001">
    <property type="protein sequence ID" value="TXF91839.1"/>
    <property type="molecule type" value="Genomic_DNA"/>
</dbReference>
<protein>
    <recommendedName>
        <fullName evidence="2 3">Single-stranded DNA-binding protein</fullName>
        <shortName evidence="2">SSB</shortName>
    </recommendedName>
</protein>
<feature type="region of interest" description="Disordered" evidence="4">
    <location>
        <begin position="110"/>
        <end position="143"/>
    </location>
</feature>
<dbReference type="Pfam" id="PF00436">
    <property type="entry name" value="SSB"/>
    <property type="match status" value="1"/>
</dbReference>
<dbReference type="Gene3D" id="2.40.50.140">
    <property type="entry name" value="Nucleic acid-binding proteins"/>
    <property type="match status" value="1"/>
</dbReference>
<dbReference type="HAMAP" id="MF_00984">
    <property type="entry name" value="SSB"/>
    <property type="match status" value="1"/>
</dbReference>
<evidence type="ECO:0000256" key="1">
    <source>
        <dbReference type="ARBA" id="ARBA00023125"/>
    </source>
</evidence>
<dbReference type="GO" id="GO:0009295">
    <property type="term" value="C:nucleoid"/>
    <property type="evidence" value="ECO:0007669"/>
    <property type="project" value="TreeGrafter"/>
</dbReference>
<sequence length="143" mass="15990">MQVRNSLTLIGNLGSAPEVRTTEAGLTVTTFSLATNETYRDKNGDRQTRTDWHKVVAFGKLADVFGKYLDQGSQVCIAGSLRYNKWIDKHDQVRNTAEVHAHSFTFLSGGKQQEAEAELEEQPQKAAKPAPARRKKKTEKVPF</sequence>
<feature type="compositionally biased region" description="Basic residues" evidence="4">
    <location>
        <begin position="131"/>
        <end position="143"/>
    </location>
</feature>
<dbReference type="AlphaFoldDB" id="A0A5C7FKH6"/>
<accession>A0A5C7FKH6</accession>
<name>A0A5C7FKH6_9BACT</name>
<dbReference type="NCBIfam" id="TIGR00621">
    <property type="entry name" value="ssb"/>
    <property type="match status" value="1"/>
</dbReference>
<reference evidence="5 6" key="1">
    <citation type="submission" date="2019-08" db="EMBL/GenBank/DDBJ databases">
        <title>Lewinella sp. strain SSH13 Genome sequencing and assembly.</title>
        <authorList>
            <person name="Kim I."/>
        </authorList>
    </citation>
    <scope>NUCLEOTIDE SEQUENCE [LARGE SCALE GENOMIC DNA]</scope>
    <source>
        <strain evidence="5 6">SSH13</strain>
    </source>
</reference>
<proteinExistence type="inferred from homology"/>
<keyword evidence="6" id="KW-1185">Reference proteome</keyword>
<evidence type="ECO:0000313" key="5">
    <source>
        <dbReference type="EMBL" id="TXF91839.1"/>
    </source>
</evidence>
<dbReference type="PIRSF" id="PIRSF002070">
    <property type="entry name" value="SSB"/>
    <property type="match status" value="1"/>
</dbReference>
<dbReference type="InterPro" id="IPR012340">
    <property type="entry name" value="NA-bd_OB-fold"/>
</dbReference>
<dbReference type="SUPFAM" id="SSF50249">
    <property type="entry name" value="Nucleic acid-binding proteins"/>
    <property type="match status" value="1"/>
</dbReference>
<dbReference type="PROSITE" id="PS50935">
    <property type="entry name" value="SSB"/>
    <property type="match status" value="1"/>
</dbReference>
<dbReference type="CDD" id="cd04496">
    <property type="entry name" value="SSB_OBF"/>
    <property type="match status" value="1"/>
</dbReference>
<evidence type="ECO:0000256" key="2">
    <source>
        <dbReference type="HAMAP-Rule" id="MF_00984"/>
    </source>
</evidence>
<evidence type="ECO:0000256" key="4">
    <source>
        <dbReference type="SAM" id="MobiDB-lite"/>
    </source>
</evidence>
<dbReference type="Proteomes" id="UP000321907">
    <property type="component" value="Unassembled WGS sequence"/>
</dbReference>
<dbReference type="InterPro" id="IPR011344">
    <property type="entry name" value="ssDNA-bd"/>
</dbReference>
<dbReference type="GO" id="GO:0006260">
    <property type="term" value="P:DNA replication"/>
    <property type="evidence" value="ECO:0007669"/>
    <property type="project" value="InterPro"/>
</dbReference>
<comment type="caution">
    <text evidence="5">The sequence shown here is derived from an EMBL/GenBank/DDBJ whole genome shotgun (WGS) entry which is preliminary data.</text>
</comment>
<dbReference type="GO" id="GO:0003697">
    <property type="term" value="F:single-stranded DNA binding"/>
    <property type="evidence" value="ECO:0007669"/>
    <property type="project" value="UniProtKB-UniRule"/>
</dbReference>
<gene>
    <name evidence="5" type="ORF">FUA23_00930</name>
</gene>
<dbReference type="OrthoDB" id="9809878at2"/>